<sequence length="108" mass="12464">MAADLHKHDPEKQALLDWPRRYKIIEGIAKAMLYLHEESRIRIIHRDLKPSNVLLDAKMNAKISDFGMSRIFGVDQNHGKTSRIVGTYGYMSPEYAMHGDYSVRSDVF</sequence>
<keyword evidence="11" id="KW-1185">Reference proteome</keyword>
<keyword evidence="2" id="KW-0723">Serine/threonine-protein kinase</keyword>
<dbReference type="PANTHER" id="PTHR27002">
    <property type="entry name" value="RECEPTOR-LIKE SERINE/THREONINE-PROTEIN KINASE SD1-8"/>
    <property type="match status" value="1"/>
</dbReference>
<dbReference type="AlphaFoldDB" id="A0AAD8M077"/>
<keyword evidence="3" id="KW-0808">Transferase</keyword>
<organism evidence="10 11">
    <name type="scientific">Heracleum sosnowskyi</name>
    <dbReference type="NCBI Taxonomy" id="360622"/>
    <lineage>
        <taxon>Eukaryota</taxon>
        <taxon>Viridiplantae</taxon>
        <taxon>Streptophyta</taxon>
        <taxon>Embryophyta</taxon>
        <taxon>Tracheophyta</taxon>
        <taxon>Spermatophyta</taxon>
        <taxon>Magnoliopsida</taxon>
        <taxon>eudicotyledons</taxon>
        <taxon>Gunneridae</taxon>
        <taxon>Pentapetalae</taxon>
        <taxon>asterids</taxon>
        <taxon>campanulids</taxon>
        <taxon>Apiales</taxon>
        <taxon>Apiaceae</taxon>
        <taxon>Apioideae</taxon>
        <taxon>apioid superclade</taxon>
        <taxon>Tordylieae</taxon>
        <taxon>Tordyliinae</taxon>
        <taxon>Heracleum</taxon>
    </lineage>
</organism>
<dbReference type="PROSITE" id="PS00108">
    <property type="entry name" value="PROTEIN_KINASE_ST"/>
    <property type="match status" value="1"/>
</dbReference>
<comment type="catalytic activity">
    <reaction evidence="8">
        <text>L-seryl-[protein] + ATP = O-phospho-L-seryl-[protein] + ADP + H(+)</text>
        <dbReference type="Rhea" id="RHEA:17989"/>
        <dbReference type="Rhea" id="RHEA-COMP:9863"/>
        <dbReference type="Rhea" id="RHEA-COMP:11604"/>
        <dbReference type="ChEBI" id="CHEBI:15378"/>
        <dbReference type="ChEBI" id="CHEBI:29999"/>
        <dbReference type="ChEBI" id="CHEBI:30616"/>
        <dbReference type="ChEBI" id="CHEBI:83421"/>
        <dbReference type="ChEBI" id="CHEBI:456216"/>
        <dbReference type="EC" id="2.7.11.1"/>
    </reaction>
</comment>
<keyword evidence="6" id="KW-0067">ATP-binding</keyword>
<dbReference type="PROSITE" id="PS50011">
    <property type="entry name" value="PROTEIN_KINASE_DOM"/>
    <property type="match status" value="1"/>
</dbReference>
<dbReference type="PANTHER" id="PTHR27002:SF1050">
    <property type="entry name" value="CYSTEINE-RICH RECEPTOR-LIKE PROTEIN KINASE 5"/>
    <property type="match status" value="1"/>
</dbReference>
<comment type="caution">
    <text evidence="10">The sequence shown here is derived from an EMBL/GenBank/DDBJ whole genome shotgun (WGS) entry which is preliminary data.</text>
</comment>
<dbReference type="Pfam" id="PF00069">
    <property type="entry name" value="Pkinase"/>
    <property type="match status" value="1"/>
</dbReference>
<dbReference type="Proteomes" id="UP001237642">
    <property type="component" value="Unassembled WGS sequence"/>
</dbReference>
<dbReference type="Gene3D" id="1.10.510.10">
    <property type="entry name" value="Transferase(Phosphotransferase) domain 1"/>
    <property type="match status" value="1"/>
</dbReference>
<evidence type="ECO:0000256" key="6">
    <source>
        <dbReference type="ARBA" id="ARBA00022840"/>
    </source>
</evidence>
<dbReference type="InterPro" id="IPR011009">
    <property type="entry name" value="Kinase-like_dom_sf"/>
</dbReference>
<evidence type="ECO:0000259" key="9">
    <source>
        <dbReference type="PROSITE" id="PS50011"/>
    </source>
</evidence>
<reference evidence="10" key="1">
    <citation type="submission" date="2023-02" db="EMBL/GenBank/DDBJ databases">
        <title>Genome of toxic invasive species Heracleum sosnowskyi carries increased number of genes despite the absence of recent whole-genome duplications.</title>
        <authorList>
            <person name="Schelkunov M."/>
            <person name="Shtratnikova V."/>
            <person name="Makarenko M."/>
            <person name="Klepikova A."/>
            <person name="Omelchenko D."/>
            <person name="Novikova G."/>
            <person name="Obukhova E."/>
            <person name="Bogdanov V."/>
            <person name="Penin A."/>
            <person name="Logacheva M."/>
        </authorList>
    </citation>
    <scope>NUCLEOTIDE SEQUENCE</scope>
    <source>
        <strain evidence="10">Hsosn_3</strain>
        <tissue evidence="10">Leaf</tissue>
    </source>
</reference>
<evidence type="ECO:0000256" key="8">
    <source>
        <dbReference type="ARBA" id="ARBA00048679"/>
    </source>
</evidence>
<evidence type="ECO:0000256" key="1">
    <source>
        <dbReference type="ARBA" id="ARBA00012513"/>
    </source>
</evidence>
<keyword evidence="4" id="KW-0547">Nucleotide-binding</keyword>
<name>A0AAD8M077_9APIA</name>
<evidence type="ECO:0000256" key="3">
    <source>
        <dbReference type="ARBA" id="ARBA00022679"/>
    </source>
</evidence>
<protein>
    <recommendedName>
        <fullName evidence="1">non-specific serine/threonine protein kinase</fullName>
        <ecNumber evidence="1">2.7.11.1</ecNumber>
    </recommendedName>
</protein>
<dbReference type="InterPro" id="IPR000719">
    <property type="entry name" value="Prot_kinase_dom"/>
</dbReference>
<proteinExistence type="predicted"/>
<evidence type="ECO:0000256" key="4">
    <source>
        <dbReference type="ARBA" id="ARBA00022741"/>
    </source>
</evidence>
<comment type="catalytic activity">
    <reaction evidence="7">
        <text>L-threonyl-[protein] + ATP = O-phospho-L-threonyl-[protein] + ADP + H(+)</text>
        <dbReference type="Rhea" id="RHEA:46608"/>
        <dbReference type="Rhea" id="RHEA-COMP:11060"/>
        <dbReference type="Rhea" id="RHEA-COMP:11605"/>
        <dbReference type="ChEBI" id="CHEBI:15378"/>
        <dbReference type="ChEBI" id="CHEBI:30013"/>
        <dbReference type="ChEBI" id="CHEBI:30616"/>
        <dbReference type="ChEBI" id="CHEBI:61977"/>
        <dbReference type="ChEBI" id="CHEBI:456216"/>
        <dbReference type="EC" id="2.7.11.1"/>
    </reaction>
</comment>
<evidence type="ECO:0000256" key="5">
    <source>
        <dbReference type="ARBA" id="ARBA00022777"/>
    </source>
</evidence>
<evidence type="ECO:0000313" key="10">
    <source>
        <dbReference type="EMBL" id="KAK1354783.1"/>
    </source>
</evidence>
<dbReference type="SUPFAM" id="SSF56112">
    <property type="entry name" value="Protein kinase-like (PK-like)"/>
    <property type="match status" value="1"/>
</dbReference>
<keyword evidence="5 10" id="KW-0418">Kinase</keyword>
<reference evidence="10" key="2">
    <citation type="submission" date="2023-05" db="EMBL/GenBank/DDBJ databases">
        <authorList>
            <person name="Schelkunov M.I."/>
        </authorList>
    </citation>
    <scope>NUCLEOTIDE SEQUENCE</scope>
    <source>
        <strain evidence="10">Hsosn_3</strain>
        <tissue evidence="10">Leaf</tissue>
    </source>
</reference>
<evidence type="ECO:0000256" key="7">
    <source>
        <dbReference type="ARBA" id="ARBA00047899"/>
    </source>
</evidence>
<gene>
    <name evidence="10" type="ORF">POM88_048039</name>
</gene>
<accession>A0AAD8M077</accession>
<evidence type="ECO:0000256" key="2">
    <source>
        <dbReference type="ARBA" id="ARBA00022527"/>
    </source>
</evidence>
<dbReference type="GO" id="GO:0005524">
    <property type="term" value="F:ATP binding"/>
    <property type="evidence" value="ECO:0007669"/>
    <property type="project" value="UniProtKB-KW"/>
</dbReference>
<feature type="domain" description="Protein kinase" evidence="9">
    <location>
        <begin position="1"/>
        <end position="108"/>
    </location>
</feature>
<dbReference type="EMBL" id="JAUIZM010000011">
    <property type="protein sequence ID" value="KAK1354783.1"/>
    <property type="molecule type" value="Genomic_DNA"/>
</dbReference>
<dbReference type="GO" id="GO:0004674">
    <property type="term" value="F:protein serine/threonine kinase activity"/>
    <property type="evidence" value="ECO:0007669"/>
    <property type="project" value="UniProtKB-KW"/>
</dbReference>
<evidence type="ECO:0000313" key="11">
    <source>
        <dbReference type="Proteomes" id="UP001237642"/>
    </source>
</evidence>
<dbReference type="EC" id="2.7.11.1" evidence="1"/>
<dbReference type="FunFam" id="1.10.510.10:FF:001023">
    <property type="entry name" value="Os07g0541700 protein"/>
    <property type="match status" value="1"/>
</dbReference>
<dbReference type="InterPro" id="IPR008271">
    <property type="entry name" value="Ser/Thr_kinase_AS"/>
</dbReference>
<dbReference type="GO" id="GO:0005886">
    <property type="term" value="C:plasma membrane"/>
    <property type="evidence" value="ECO:0007669"/>
    <property type="project" value="TreeGrafter"/>
</dbReference>